<dbReference type="GeneID" id="63693341"/>
<name>A0A017S115_ASPRC</name>
<reference evidence="3" key="1">
    <citation type="journal article" date="2014" name="Nat. Commun.">
        <title>Genomic adaptations of the halophilic Dead Sea filamentous fungus Eurotium rubrum.</title>
        <authorList>
            <person name="Kis-Papo T."/>
            <person name="Weig A.R."/>
            <person name="Riley R."/>
            <person name="Persoh D."/>
            <person name="Salamov A."/>
            <person name="Sun H."/>
            <person name="Lipzen A."/>
            <person name="Wasser S.P."/>
            <person name="Rambold G."/>
            <person name="Grigoriev I.V."/>
            <person name="Nevo E."/>
        </authorList>
    </citation>
    <scope>NUCLEOTIDE SEQUENCE [LARGE SCALE GENOMIC DNA]</scope>
    <source>
        <strain evidence="3">CBS 135680</strain>
    </source>
</reference>
<accession>A0A017S115</accession>
<proteinExistence type="predicted"/>
<evidence type="ECO:0000313" key="2">
    <source>
        <dbReference type="EMBL" id="EYE90617.1"/>
    </source>
</evidence>
<dbReference type="EMBL" id="KK088456">
    <property type="protein sequence ID" value="EYE90617.1"/>
    <property type="molecule type" value="Genomic_DNA"/>
</dbReference>
<organism evidence="2 3">
    <name type="scientific">Aspergillus ruber (strain CBS 135680)</name>
    <dbReference type="NCBI Taxonomy" id="1388766"/>
    <lineage>
        <taxon>Eukaryota</taxon>
        <taxon>Fungi</taxon>
        <taxon>Dikarya</taxon>
        <taxon>Ascomycota</taxon>
        <taxon>Pezizomycotina</taxon>
        <taxon>Eurotiomycetes</taxon>
        <taxon>Eurotiomycetidae</taxon>
        <taxon>Eurotiales</taxon>
        <taxon>Aspergillaceae</taxon>
        <taxon>Aspergillus</taxon>
        <taxon>Aspergillus subgen. Aspergillus</taxon>
    </lineage>
</organism>
<keyword evidence="3" id="KW-1185">Reference proteome</keyword>
<evidence type="ECO:0000313" key="3">
    <source>
        <dbReference type="Proteomes" id="UP000019804"/>
    </source>
</evidence>
<dbReference type="AlphaFoldDB" id="A0A017S115"/>
<dbReference type="RefSeq" id="XP_040634307.1">
    <property type="nucleotide sequence ID" value="XM_040778217.1"/>
</dbReference>
<keyword evidence="1" id="KW-0472">Membrane</keyword>
<keyword evidence="1" id="KW-0812">Transmembrane</keyword>
<keyword evidence="1" id="KW-1133">Transmembrane helix</keyword>
<dbReference type="HOGENOM" id="CLU_2978745_0_0_1"/>
<feature type="transmembrane region" description="Helical" evidence="1">
    <location>
        <begin position="21"/>
        <end position="49"/>
    </location>
</feature>
<protein>
    <submittedName>
        <fullName evidence="2">Uncharacterized protein</fullName>
    </submittedName>
</protein>
<gene>
    <name evidence="2" type="ORF">EURHEDRAFT_287413</name>
</gene>
<sequence length="58" mass="6913">MAEYISCCVHFRSTITTFQQFYRLLITNLVAQLLCTQSITITIWCSYLIPSEFRFWNP</sequence>
<dbReference type="Proteomes" id="UP000019804">
    <property type="component" value="Unassembled WGS sequence"/>
</dbReference>
<evidence type="ECO:0000256" key="1">
    <source>
        <dbReference type="SAM" id="Phobius"/>
    </source>
</evidence>